<dbReference type="RefSeq" id="XP_037194708.1">
    <property type="nucleotide sequence ID" value="XM_037341851.1"/>
</dbReference>
<sequence>MLMCDLAVKKTNNFMEGAASLNEHSDFSSQSLRFLSKTKNQVCNLCTALFLKPSGKNIGPTRLLTSSTSVKLSDSLQWRIASILYLECLAI</sequence>
<evidence type="ECO:0000313" key="1">
    <source>
        <dbReference type="EMBL" id="KAF5875762.1"/>
    </source>
</evidence>
<reference evidence="1 2" key="1">
    <citation type="journal article" date="2020" name="Phytopathology">
        <title>A high-quality genome resource of Botrytis fragariae, a new and rapidly spreading fungal pathogen causing strawberry gray mold in the U.S.A.</title>
        <authorList>
            <person name="Wu Y."/>
            <person name="Saski C.A."/>
            <person name="Schnabel G."/>
            <person name="Xiao S."/>
            <person name="Hu M."/>
        </authorList>
    </citation>
    <scope>NUCLEOTIDE SEQUENCE [LARGE SCALE GENOMIC DNA]</scope>
    <source>
        <strain evidence="1 2">BVB16</strain>
    </source>
</reference>
<keyword evidence="2" id="KW-1185">Reference proteome</keyword>
<protein>
    <submittedName>
        <fullName evidence="1">Uncharacterized protein</fullName>
    </submittedName>
</protein>
<gene>
    <name evidence="1" type="ORF">Bfra_011524</name>
</gene>
<evidence type="ECO:0000313" key="2">
    <source>
        <dbReference type="Proteomes" id="UP000531561"/>
    </source>
</evidence>
<name>A0A8H6EKN1_9HELO</name>
<comment type="caution">
    <text evidence="1">The sequence shown here is derived from an EMBL/GenBank/DDBJ whole genome shotgun (WGS) entry which is preliminary data.</text>
</comment>
<proteinExistence type="predicted"/>
<dbReference type="EMBL" id="JABFCT010000005">
    <property type="protein sequence ID" value="KAF5875762.1"/>
    <property type="molecule type" value="Genomic_DNA"/>
</dbReference>
<accession>A0A8H6EKN1</accession>
<dbReference type="AlphaFoldDB" id="A0A8H6EKN1"/>
<dbReference type="Proteomes" id="UP000531561">
    <property type="component" value="Unassembled WGS sequence"/>
</dbReference>
<organism evidence="1 2">
    <name type="scientific">Botrytis fragariae</name>
    <dbReference type="NCBI Taxonomy" id="1964551"/>
    <lineage>
        <taxon>Eukaryota</taxon>
        <taxon>Fungi</taxon>
        <taxon>Dikarya</taxon>
        <taxon>Ascomycota</taxon>
        <taxon>Pezizomycotina</taxon>
        <taxon>Leotiomycetes</taxon>
        <taxon>Helotiales</taxon>
        <taxon>Sclerotiniaceae</taxon>
        <taxon>Botrytis</taxon>
    </lineage>
</organism>
<dbReference type="GeneID" id="59265543"/>